<feature type="compositionally biased region" description="Basic and acidic residues" evidence="1">
    <location>
        <begin position="425"/>
        <end position="458"/>
    </location>
</feature>
<dbReference type="Proteomes" id="UP000554235">
    <property type="component" value="Unassembled WGS sequence"/>
</dbReference>
<dbReference type="Gene3D" id="3.40.50.300">
    <property type="entry name" value="P-loop containing nucleotide triphosphate hydrolases"/>
    <property type="match status" value="1"/>
</dbReference>
<comment type="caution">
    <text evidence="3">The sequence shown here is derived from an EMBL/GenBank/DDBJ whole genome shotgun (WGS) entry which is preliminary data.</text>
</comment>
<dbReference type="InterPro" id="IPR003593">
    <property type="entry name" value="AAA+_ATPase"/>
</dbReference>
<feature type="region of interest" description="Disordered" evidence="1">
    <location>
        <begin position="418"/>
        <end position="458"/>
    </location>
</feature>
<dbReference type="GO" id="GO:0005524">
    <property type="term" value="F:ATP binding"/>
    <property type="evidence" value="ECO:0007669"/>
    <property type="project" value="InterPro"/>
</dbReference>
<dbReference type="InterPro" id="IPR056599">
    <property type="entry name" value="AAA_lid_fung"/>
</dbReference>
<dbReference type="PANTHER" id="PTHR46411">
    <property type="entry name" value="FAMILY ATPASE, PUTATIVE-RELATED"/>
    <property type="match status" value="1"/>
</dbReference>
<organism evidence="3 4">
    <name type="scientific">Fusarium albosuccineum</name>
    <dbReference type="NCBI Taxonomy" id="1237068"/>
    <lineage>
        <taxon>Eukaryota</taxon>
        <taxon>Fungi</taxon>
        <taxon>Dikarya</taxon>
        <taxon>Ascomycota</taxon>
        <taxon>Pezizomycotina</taxon>
        <taxon>Sordariomycetes</taxon>
        <taxon>Hypocreomycetidae</taxon>
        <taxon>Hypocreales</taxon>
        <taxon>Nectriaceae</taxon>
        <taxon>Fusarium</taxon>
        <taxon>Fusarium decemcellulare species complex</taxon>
    </lineage>
</organism>
<dbReference type="OrthoDB" id="10042665at2759"/>
<dbReference type="EMBL" id="JAADYS010001325">
    <property type="protein sequence ID" value="KAF4463676.1"/>
    <property type="molecule type" value="Genomic_DNA"/>
</dbReference>
<dbReference type="Pfam" id="PF23232">
    <property type="entry name" value="AAA_lid_13"/>
    <property type="match status" value="1"/>
</dbReference>
<evidence type="ECO:0000256" key="1">
    <source>
        <dbReference type="SAM" id="MobiDB-lite"/>
    </source>
</evidence>
<dbReference type="SMART" id="SM00382">
    <property type="entry name" value="AAA"/>
    <property type="match status" value="1"/>
</dbReference>
<dbReference type="PANTHER" id="PTHR46411:SF2">
    <property type="entry name" value="AAA+ ATPASE DOMAIN-CONTAINING PROTEIN"/>
    <property type="match status" value="1"/>
</dbReference>
<evidence type="ECO:0000313" key="4">
    <source>
        <dbReference type="Proteomes" id="UP000554235"/>
    </source>
</evidence>
<reference evidence="3 4" key="1">
    <citation type="submission" date="2020-01" db="EMBL/GenBank/DDBJ databases">
        <title>Identification and distribution of gene clusters putatively required for synthesis of sphingolipid metabolism inhibitors in phylogenetically diverse species of the filamentous fungus Fusarium.</title>
        <authorList>
            <person name="Kim H.-S."/>
            <person name="Busman M."/>
            <person name="Brown D.W."/>
            <person name="Divon H."/>
            <person name="Uhlig S."/>
            <person name="Proctor R.H."/>
        </authorList>
    </citation>
    <scope>NUCLEOTIDE SEQUENCE [LARGE SCALE GENOMIC DNA]</scope>
    <source>
        <strain evidence="3 4">NRRL 20459</strain>
    </source>
</reference>
<accession>A0A8H4L7N8</accession>
<keyword evidence="4" id="KW-1185">Reference proteome</keyword>
<dbReference type="GO" id="GO:0016887">
    <property type="term" value="F:ATP hydrolysis activity"/>
    <property type="evidence" value="ECO:0007669"/>
    <property type="project" value="InterPro"/>
</dbReference>
<proteinExistence type="predicted"/>
<evidence type="ECO:0000259" key="2">
    <source>
        <dbReference type="SMART" id="SM00382"/>
    </source>
</evidence>
<dbReference type="SUPFAM" id="SSF52540">
    <property type="entry name" value="P-loop containing nucleoside triphosphate hydrolases"/>
    <property type="match status" value="1"/>
</dbReference>
<protein>
    <submittedName>
        <fullName evidence="3">AAA family ATPase</fullName>
    </submittedName>
</protein>
<dbReference type="InterPro" id="IPR027417">
    <property type="entry name" value="P-loop_NTPase"/>
</dbReference>
<dbReference type="InterPro" id="IPR003959">
    <property type="entry name" value="ATPase_AAA_core"/>
</dbReference>
<dbReference type="Pfam" id="PF00004">
    <property type="entry name" value="AAA"/>
    <property type="match status" value="1"/>
</dbReference>
<feature type="domain" description="AAA+ ATPase" evidence="2">
    <location>
        <begin position="115"/>
        <end position="230"/>
    </location>
</feature>
<name>A0A8H4L7N8_9HYPO</name>
<evidence type="ECO:0000313" key="3">
    <source>
        <dbReference type="EMBL" id="KAF4463676.1"/>
    </source>
</evidence>
<dbReference type="AlphaFoldDB" id="A0A8H4L7N8"/>
<gene>
    <name evidence="3" type="ORF">FALBO_9502</name>
</gene>
<sequence>MVDIATFNQMHHTSDTHSKRATYFWDDLEAEYMSQENPDLGDDFFMCLPTSISGFSMDKKNWVNLDVHFMKDVVWNTNAFEFLFIENQTKELIQAVVTNHVRTAENADLIQEKGNGLFILLHGGPGTGKTLTAERVACGDIGTKAEDIKSNLGAALDICNTWGCVVLLDEAEVFLEQRSLVNLERNEMVSTFLRMLEEYDGILILMTSNRVGTFDEAFMSRIQLNLRYKNLDRNQRLQIWSNFLLRLERIETERVAVDARDTETQGHRVNVKAIKGKINELADANLNGRQIRNTISMARLLARNEERAKLRATSWVFANVEVKGAALNEYEAKASPSKESKSNKLYRSYIGKQVIMTDNGASNNPRKVWHQGTLTMYKCRSCGKIYHQVYDPGFAANGNNSRGGFALPNMAHRITNTDGLCPACTDKEKEREKEKERAKEKDKDKDKNEDKEKPKPSP</sequence>